<dbReference type="EMBL" id="JACAZH010000005">
    <property type="protein sequence ID" value="KAF7367671.1"/>
    <property type="molecule type" value="Genomic_DNA"/>
</dbReference>
<evidence type="ECO:0000313" key="2">
    <source>
        <dbReference type="EMBL" id="KAF7367671.1"/>
    </source>
</evidence>
<sequence>MSEPFPAPLILLCTLIYAPDPGHEDQEMHSEFYAIVHDDWKGIVTSSNTMARMLKVYPGARTFQATSWSEFIKTWNLNCTEYHDHVGEEAGPILASKAPSPRAPGLLPTEDARARELRLSQGRIAGLRPYRTDERSRDARFGFAYLSSRAFSAGRPLRRAEHPRRRQPGTRIPGPLIGDV</sequence>
<gene>
    <name evidence="2" type="ORF">MSAN_00830800</name>
</gene>
<dbReference type="Proteomes" id="UP000623467">
    <property type="component" value="Unassembled WGS sequence"/>
</dbReference>
<dbReference type="AlphaFoldDB" id="A0A8H6Z0K7"/>
<evidence type="ECO:0000256" key="1">
    <source>
        <dbReference type="SAM" id="MobiDB-lite"/>
    </source>
</evidence>
<protein>
    <submittedName>
        <fullName evidence="2">Uncharacterized protein</fullName>
    </submittedName>
</protein>
<evidence type="ECO:0000313" key="3">
    <source>
        <dbReference type="Proteomes" id="UP000623467"/>
    </source>
</evidence>
<name>A0A8H6Z0K7_9AGAR</name>
<reference evidence="2" key="1">
    <citation type="submission" date="2020-05" db="EMBL/GenBank/DDBJ databases">
        <title>Mycena genomes resolve the evolution of fungal bioluminescence.</title>
        <authorList>
            <person name="Tsai I.J."/>
        </authorList>
    </citation>
    <scope>NUCLEOTIDE SEQUENCE</scope>
    <source>
        <strain evidence="2">160909Yilan</strain>
    </source>
</reference>
<comment type="caution">
    <text evidence="2">The sequence shown here is derived from an EMBL/GenBank/DDBJ whole genome shotgun (WGS) entry which is preliminary data.</text>
</comment>
<proteinExistence type="predicted"/>
<keyword evidence="3" id="KW-1185">Reference proteome</keyword>
<organism evidence="2 3">
    <name type="scientific">Mycena sanguinolenta</name>
    <dbReference type="NCBI Taxonomy" id="230812"/>
    <lineage>
        <taxon>Eukaryota</taxon>
        <taxon>Fungi</taxon>
        <taxon>Dikarya</taxon>
        <taxon>Basidiomycota</taxon>
        <taxon>Agaricomycotina</taxon>
        <taxon>Agaricomycetes</taxon>
        <taxon>Agaricomycetidae</taxon>
        <taxon>Agaricales</taxon>
        <taxon>Marasmiineae</taxon>
        <taxon>Mycenaceae</taxon>
        <taxon>Mycena</taxon>
    </lineage>
</organism>
<accession>A0A8H6Z0K7</accession>
<dbReference type="OrthoDB" id="3064486at2759"/>
<feature type="region of interest" description="Disordered" evidence="1">
    <location>
        <begin position="155"/>
        <end position="180"/>
    </location>
</feature>